<evidence type="ECO:0000256" key="1">
    <source>
        <dbReference type="SAM" id="MobiDB-lite"/>
    </source>
</evidence>
<reference evidence="5" key="1">
    <citation type="submission" date="2022-11" db="UniProtKB">
        <authorList>
            <consortium name="WormBaseParasite"/>
        </authorList>
    </citation>
    <scope>IDENTIFICATION</scope>
</reference>
<dbReference type="InterPro" id="IPR043472">
    <property type="entry name" value="Macro_dom-like"/>
</dbReference>
<accession>A0A914IHB6</accession>
<evidence type="ECO:0000259" key="2">
    <source>
        <dbReference type="Pfam" id="PF01661"/>
    </source>
</evidence>
<dbReference type="InterPro" id="IPR057001">
    <property type="entry name" value="RYYR-CCHC"/>
</dbReference>
<feature type="domain" description="Macro" evidence="2">
    <location>
        <begin position="27"/>
        <end position="107"/>
    </location>
</feature>
<protein>
    <submittedName>
        <fullName evidence="5">Macro domain-containing protein</fullName>
    </submittedName>
</protein>
<dbReference type="Pfam" id="PF01661">
    <property type="entry name" value="Macro"/>
    <property type="match status" value="1"/>
</dbReference>
<evidence type="ECO:0000313" key="5">
    <source>
        <dbReference type="WBParaSite" id="Gr19_v10_g992.t1"/>
    </source>
</evidence>
<evidence type="ECO:0000259" key="3">
    <source>
        <dbReference type="Pfam" id="PF23674"/>
    </source>
</evidence>
<feature type="compositionally biased region" description="Basic and acidic residues" evidence="1">
    <location>
        <begin position="570"/>
        <end position="579"/>
    </location>
</feature>
<proteinExistence type="predicted"/>
<dbReference type="WBParaSite" id="Gr19_v10_g992.t1">
    <property type="protein sequence ID" value="Gr19_v10_g992.t1"/>
    <property type="gene ID" value="Gr19_v10_g992"/>
</dbReference>
<dbReference type="Gene3D" id="3.40.220.10">
    <property type="entry name" value="Leucine Aminopeptidase, subunit E, domain 1"/>
    <property type="match status" value="1"/>
</dbReference>
<feature type="domain" description="RYYR-CCHC" evidence="3">
    <location>
        <begin position="209"/>
        <end position="289"/>
    </location>
</feature>
<evidence type="ECO:0000313" key="4">
    <source>
        <dbReference type="Proteomes" id="UP000887572"/>
    </source>
</evidence>
<dbReference type="InterPro" id="IPR002589">
    <property type="entry name" value="Macro_dom"/>
</dbReference>
<keyword evidence="4" id="KW-1185">Reference proteome</keyword>
<feature type="region of interest" description="Disordered" evidence="1">
    <location>
        <begin position="486"/>
        <end position="579"/>
    </location>
</feature>
<dbReference type="AlphaFoldDB" id="A0A914IHB6"/>
<feature type="compositionally biased region" description="Acidic residues" evidence="1">
    <location>
        <begin position="541"/>
        <end position="565"/>
    </location>
</feature>
<sequence>MPKHQRSLFREKVIVCKESVEESFKLIHNLAGLELAHECEQFLHIFPTSSRVTPSFLATNFKFIVHTVVPNPLDLSRLIDLKKVYICIRNSLELAVEEGAKTIAFPCHFPGLSPRIACELILRIFTVWIHQCKYSDELAEIKIMCHSEPIFQQFVQAARSLYEEANTVGHRFVPAFAPQQTSYNHNQNFRPRRLRRFYERPPLNAPQVRLELSAKLAPTILVLDDEHGMKRQYRLTNRSRDGRKLYFRCSRCDTLIKKDGHQVGQVRAKLIVEDGHIVSERYPQHHPQCVAKPMEEVLVQQVDRTSRREVKDGYLLPQDAYRKALDRMRFEARQLGLPVEECFPEWPKLRQQYCRIRKQAVRQRQQEKWEMMIMNGGGKVWDNNAEEEYYNGGVSFEQQQLLPMAEDHSFYDGPEHLQHQQQQHSRRGRKRFPRILTSAAATATDNDAFVPRVRYSPTYGGVVISYDDEQGEAGGGEPIEQEQDVEMLEQEQQRTNGRPQGRAPKWKREQQRRHNKLVQAPATADEAEIDAPVCVGSPTAEDAEEEEEVNVTEEMDMLIDVDDNDGNVQEENRNDGNAH</sequence>
<dbReference type="Proteomes" id="UP000887572">
    <property type="component" value="Unplaced"/>
</dbReference>
<dbReference type="SUPFAM" id="SSF52949">
    <property type="entry name" value="Macro domain-like"/>
    <property type="match status" value="1"/>
</dbReference>
<name>A0A914IHB6_GLORO</name>
<dbReference type="Pfam" id="PF23674">
    <property type="entry name" value="RYYR-CCHC"/>
    <property type="match status" value="1"/>
</dbReference>
<organism evidence="4 5">
    <name type="scientific">Globodera rostochiensis</name>
    <name type="common">Golden nematode worm</name>
    <name type="synonym">Heterodera rostochiensis</name>
    <dbReference type="NCBI Taxonomy" id="31243"/>
    <lineage>
        <taxon>Eukaryota</taxon>
        <taxon>Metazoa</taxon>
        <taxon>Ecdysozoa</taxon>
        <taxon>Nematoda</taxon>
        <taxon>Chromadorea</taxon>
        <taxon>Rhabditida</taxon>
        <taxon>Tylenchina</taxon>
        <taxon>Tylenchomorpha</taxon>
        <taxon>Tylenchoidea</taxon>
        <taxon>Heteroderidae</taxon>
        <taxon>Heteroderinae</taxon>
        <taxon>Globodera</taxon>
    </lineage>
</organism>